<reference evidence="3 4" key="1">
    <citation type="submission" date="2020-08" db="EMBL/GenBank/DDBJ databases">
        <title>A novel species.</title>
        <authorList>
            <person name="Gao J."/>
        </authorList>
    </citation>
    <scope>NUCLEOTIDE SEQUENCE [LARGE SCALE GENOMIC DNA]</scope>
    <source>
        <strain evidence="3 4">CRPJ-33</strain>
    </source>
</reference>
<evidence type="ECO:0000259" key="2">
    <source>
        <dbReference type="PROSITE" id="PS50222"/>
    </source>
</evidence>
<protein>
    <submittedName>
        <fullName evidence="3">DUF2236 domain-containing protein</fullName>
    </submittedName>
</protein>
<dbReference type="PROSITE" id="PS50222">
    <property type="entry name" value="EF_HAND_2"/>
    <property type="match status" value="3"/>
</dbReference>
<dbReference type="AlphaFoldDB" id="A0A7H0I0W9"/>
<sequence>MTVRPPDDPSAQDPAAPDGGASAPGAGGRQGEGDGGVPLFGPGSQFHALFDDPRWALAVVRATVLEAAHPQVGAALADNSTFVTHPWRRLRNTLTSLRRMFGADEEARLREAARLNRLHARLGGTDSAGRAYDAMDPEVRAWVVATLFESTVTMCRMSGRPMDQVTMERLYAEFRAFLAALDGDAGCLPATLHGFWPYFDRVVAEELENTEAARVILYRLFDRLPAPPLLQQVPTLWAAGRAVAGPVIGAVTVASLPEPYRRRAGLPEMPGAQTLMQGAYLAAGLARFLPPGLLRAEGLAELLSLTPDSDDPRARTVAALQERMRRAAALIRLIGPRAPMDAQTPAGPRAGAAGGEGNGEVRRTAEEFFRQVLDQTGDGFLDWPDLAAMARELCGRLDLDEPEETRLYQAWADWWRELQGALDTDGDGRVSAGEYAAAVPSLAGPALIRVAEVLFEAADKDGDGTIDAEEHRALFRTGFRREAGSAGGTYTRGAFVADFLGFMAGRRSGPYESVLADA</sequence>
<evidence type="ECO:0000313" key="3">
    <source>
        <dbReference type="EMBL" id="QNP66435.1"/>
    </source>
</evidence>
<dbReference type="SMART" id="SM00054">
    <property type="entry name" value="EFh"/>
    <property type="match status" value="3"/>
</dbReference>
<evidence type="ECO:0000256" key="1">
    <source>
        <dbReference type="SAM" id="MobiDB-lite"/>
    </source>
</evidence>
<dbReference type="SUPFAM" id="SSF47473">
    <property type="entry name" value="EF-hand"/>
    <property type="match status" value="1"/>
</dbReference>
<dbReference type="Proteomes" id="UP000516230">
    <property type="component" value="Chromosome"/>
</dbReference>
<name>A0A7H0I0W9_9ACTN</name>
<feature type="domain" description="EF-hand" evidence="2">
    <location>
        <begin position="421"/>
        <end position="445"/>
    </location>
</feature>
<dbReference type="GO" id="GO:0016491">
    <property type="term" value="F:oxidoreductase activity"/>
    <property type="evidence" value="ECO:0007669"/>
    <property type="project" value="InterPro"/>
</dbReference>
<dbReference type="InterPro" id="IPR002048">
    <property type="entry name" value="EF_hand_dom"/>
</dbReference>
<dbReference type="InterPro" id="IPR011992">
    <property type="entry name" value="EF-hand-dom_pair"/>
</dbReference>
<feature type="domain" description="EF-hand" evidence="2">
    <location>
        <begin position="360"/>
        <end position="396"/>
    </location>
</feature>
<organism evidence="3 4">
    <name type="scientific">Streptomyces genisteinicus</name>
    <dbReference type="NCBI Taxonomy" id="2768068"/>
    <lineage>
        <taxon>Bacteria</taxon>
        <taxon>Bacillati</taxon>
        <taxon>Actinomycetota</taxon>
        <taxon>Actinomycetes</taxon>
        <taxon>Kitasatosporales</taxon>
        <taxon>Streptomycetaceae</taxon>
        <taxon>Streptomyces</taxon>
    </lineage>
</organism>
<dbReference type="InterPro" id="IPR018713">
    <property type="entry name" value="MPAB/Lcp_cat_dom"/>
</dbReference>
<evidence type="ECO:0000313" key="4">
    <source>
        <dbReference type="Proteomes" id="UP000516230"/>
    </source>
</evidence>
<dbReference type="GO" id="GO:0005509">
    <property type="term" value="F:calcium ion binding"/>
    <property type="evidence" value="ECO:0007669"/>
    <property type="project" value="InterPro"/>
</dbReference>
<dbReference type="Gene3D" id="1.10.238.10">
    <property type="entry name" value="EF-hand"/>
    <property type="match status" value="1"/>
</dbReference>
<feature type="compositionally biased region" description="Low complexity" evidence="1">
    <location>
        <begin position="9"/>
        <end position="24"/>
    </location>
</feature>
<dbReference type="PROSITE" id="PS00018">
    <property type="entry name" value="EF_HAND_1"/>
    <property type="match status" value="1"/>
</dbReference>
<keyword evidence="4" id="KW-1185">Reference proteome</keyword>
<dbReference type="EMBL" id="CP060825">
    <property type="protein sequence ID" value="QNP66435.1"/>
    <property type="molecule type" value="Genomic_DNA"/>
</dbReference>
<dbReference type="KEGG" id="sgj:IAG43_28250"/>
<dbReference type="Pfam" id="PF09995">
    <property type="entry name" value="MPAB_Lcp_cat"/>
    <property type="match status" value="1"/>
</dbReference>
<feature type="region of interest" description="Disordered" evidence="1">
    <location>
        <begin position="1"/>
        <end position="40"/>
    </location>
</feature>
<dbReference type="PANTHER" id="PTHR36151">
    <property type="entry name" value="BLR2777 PROTEIN"/>
    <property type="match status" value="1"/>
</dbReference>
<dbReference type="InterPro" id="IPR018247">
    <property type="entry name" value="EF_Hand_1_Ca_BS"/>
</dbReference>
<dbReference type="Pfam" id="PF13202">
    <property type="entry name" value="EF-hand_5"/>
    <property type="match status" value="2"/>
</dbReference>
<dbReference type="RefSeq" id="WP_187743494.1">
    <property type="nucleotide sequence ID" value="NZ_CP060825.1"/>
</dbReference>
<gene>
    <name evidence="3" type="ORF">IAG43_28250</name>
</gene>
<dbReference type="CDD" id="cd00051">
    <property type="entry name" value="EFh"/>
    <property type="match status" value="1"/>
</dbReference>
<feature type="domain" description="EF-hand" evidence="2">
    <location>
        <begin position="446"/>
        <end position="481"/>
    </location>
</feature>
<accession>A0A7H0I0W9</accession>
<feature type="compositionally biased region" description="Gly residues" evidence="1">
    <location>
        <begin position="25"/>
        <end position="38"/>
    </location>
</feature>
<dbReference type="PANTHER" id="PTHR36151:SF3">
    <property type="entry name" value="ER-BOUND OXYGENASE MPAB_MPAB'_RUBBER OXYGENASE CATALYTIC DOMAIN-CONTAINING PROTEIN"/>
    <property type="match status" value="1"/>
</dbReference>
<proteinExistence type="predicted"/>